<feature type="compositionally biased region" description="Basic residues" evidence="1">
    <location>
        <begin position="31"/>
        <end position="53"/>
    </location>
</feature>
<name>A0A016SH20_9BILA</name>
<proteinExistence type="predicted"/>
<keyword evidence="3" id="KW-1185">Reference proteome</keyword>
<dbReference type="Proteomes" id="UP000024635">
    <property type="component" value="Unassembled WGS sequence"/>
</dbReference>
<dbReference type="EMBL" id="JARK01001565">
    <property type="protein sequence ID" value="EYB89641.1"/>
    <property type="molecule type" value="Genomic_DNA"/>
</dbReference>
<feature type="region of interest" description="Disordered" evidence="1">
    <location>
        <begin position="22"/>
        <end position="53"/>
    </location>
</feature>
<evidence type="ECO:0000256" key="1">
    <source>
        <dbReference type="SAM" id="MobiDB-lite"/>
    </source>
</evidence>
<accession>A0A016SH20</accession>
<protein>
    <submittedName>
        <fullName evidence="2">Uncharacterized protein</fullName>
    </submittedName>
</protein>
<organism evidence="2 3">
    <name type="scientific">Ancylostoma ceylanicum</name>
    <dbReference type="NCBI Taxonomy" id="53326"/>
    <lineage>
        <taxon>Eukaryota</taxon>
        <taxon>Metazoa</taxon>
        <taxon>Ecdysozoa</taxon>
        <taxon>Nematoda</taxon>
        <taxon>Chromadorea</taxon>
        <taxon>Rhabditida</taxon>
        <taxon>Rhabditina</taxon>
        <taxon>Rhabditomorpha</taxon>
        <taxon>Strongyloidea</taxon>
        <taxon>Ancylostomatidae</taxon>
        <taxon>Ancylostomatinae</taxon>
        <taxon>Ancylostoma</taxon>
    </lineage>
</organism>
<comment type="caution">
    <text evidence="2">The sequence shown here is derived from an EMBL/GenBank/DDBJ whole genome shotgun (WGS) entry which is preliminary data.</text>
</comment>
<gene>
    <name evidence="2" type="primary">Acey_s0229.g2908</name>
    <name evidence="2" type="ORF">Y032_0229g2908</name>
</gene>
<reference evidence="3" key="1">
    <citation type="journal article" date="2015" name="Nat. Genet.">
        <title>The genome and transcriptome of the zoonotic hookworm Ancylostoma ceylanicum identify infection-specific gene families.</title>
        <authorList>
            <person name="Schwarz E.M."/>
            <person name="Hu Y."/>
            <person name="Antoshechkin I."/>
            <person name="Miller M.M."/>
            <person name="Sternberg P.W."/>
            <person name="Aroian R.V."/>
        </authorList>
    </citation>
    <scope>NUCLEOTIDE SEQUENCE</scope>
    <source>
        <strain evidence="3">HY135</strain>
    </source>
</reference>
<evidence type="ECO:0000313" key="2">
    <source>
        <dbReference type="EMBL" id="EYB89641.1"/>
    </source>
</evidence>
<dbReference type="AlphaFoldDB" id="A0A016SH20"/>
<evidence type="ECO:0000313" key="3">
    <source>
        <dbReference type="Proteomes" id="UP000024635"/>
    </source>
</evidence>
<sequence length="92" mass="10416">MRIGPLDEPRHAGNCPRKVIMPAAADGHTMNARRPRLTRRKKASFARNSRHCHMSSTPLHPVDPGYFHGVLKAKMYFIDRNGGFRYGVSKLC</sequence>